<dbReference type="AlphaFoldDB" id="A0A699VWQ9"/>
<dbReference type="EMBL" id="BKCJ011506405">
    <property type="protein sequence ID" value="GFD38813.1"/>
    <property type="molecule type" value="Genomic_DNA"/>
</dbReference>
<reference evidence="2" key="1">
    <citation type="journal article" date="2019" name="Sci. Rep.">
        <title>Draft genome of Tanacetum cinerariifolium, the natural source of mosquito coil.</title>
        <authorList>
            <person name="Yamashiro T."/>
            <person name="Shiraishi A."/>
            <person name="Satake H."/>
            <person name="Nakayama K."/>
        </authorList>
    </citation>
    <scope>NUCLEOTIDE SEQUENCE</scope>
</reference>
<feature type="region of interest" description="Disordered" evidence="1">
    <location>
        <begin position="1"/>
        <end position="46"/>
    </location>
</feature>
<name>A0A699VWQ9_TANCI</name>
<proteinExistence type="predicted"/>
<accession>A0A699VWQ9</accession>
<feature type="compositionally biased region" description="Pro residues" evidence="1">
    <location>
        <begin position="78"/>
        <end position="89"/>
    </location>
</feature>
<comment type="caution">
    <text evidence="2">The sequence shown here is derived from an EMBL/GenBank/DDBJ whole genome shotgun (WGS) entry which is preliminary data.</text>
</comment>
<organism evidence="2">
    <name type="scientific">Tanacetum cinerariifolium</name>
    <name type="common">Dalmatian daisy</name>
    <name type="synonym">Chrysanthemum cinerariifolium</name>
    <dbReference type="NCBI Taxonomy" id="118510"/>
    <lineage>
        <taxon>Eukaryota</taxon>
        <taxon>Viridiplantae</taxon>
        <taxon>Streptophyta</taxon>
        <taxon>Embryophyta</taxon>
        <taxon>Tracheophyta</taxon>
        <taxon>Spermatophyta</taxon>
        <taxon>Magnoliopsida</taxon>
        <taxon>eudicotyledons</taxon>
        <taxon>Gunneridae</taxon>
        <taxon>Pentapetalae</taxon>
        <taxon>asterids</taxon>
        <taxon>campanulids</taxon>
        <taxon>Asterales</taxon>
        <taxon>Asteraceae</taxon>
        <taxon>Asteroideae</taxon>
        <taxon>Anthemideae</taxon>
        <taxon>Anthemidinae</taxon>
        <taxon>Tanacetum</taxon>
    </lineage>
</organism>
<feature type="non-terminal residue" evidence="2">
    <location>
        <position position="129"/>
    </location>
</feature>
<protein>
    <submittedName>
        <fullName evidence="2">Uncharacterized protein</fullName>
    </submittedName>
</protein>
<feature type="region of interest" description="Disordered" evidence="1">
    <location>
        <begin position="74"/>
        <end position="110"/>
    </location>
</feature>
<gene>
    <name evidence="2" type="ORF">Tci_910782</name>
</gene>
<feature type="compositionally biased region" description="Pro residues" evidence="1">
    <location>
        <begin position="28"/>
        <end position="40"/>
    </location>
</feature>
<feature type="compositionally biased region" description="Low complexity" evidence="1">
    <location>
        <begin position="1"/>
        <end position="27"/>
    </location>
</feature>
<sequence length="129" mass="13731">MAPPSTLNSSLPLSPRVLPSKLLVNPKSTPPPLTSPPLAPTQPSKHSSLVINIEPIELLFSTPPASPQAIFDTLEDLPPTPTNLPPPMPSFDSIEHIANEPPPLPNMELTLPPFPSQFSISSPSPLKLS</sequence>
<evidence type="ECO:0000313" key="2">
    <source>
        <dbReference type="EMBL" id="GFD38813.1"/>
    </source>
</evidence>
<evidence type="ECO:0000256" key="1">
    <source>
        <dbReference type="SAM" id="MobiDB-lite"/>
    </source>
</evidence>